<dbReference type="InterPro" id="IPR007344">
    <property type="entry name" value="GrpB/CoaE"/>
</dbReference>
<reference evidence="2" key="1">
    <citation type="journal article" date="2011" name="Genome Biol.">
        <title>Comparative genomics of the social amoebae Dictyostelium discoideum and Dictyostelium purpureum.</title>
        <authorList>
            <consortium name="US DOE Joint Genome Institute (JGI-PGF)"/>
            <person name="Sucgang R."/>
            <person name="Kuo A."/>
            <person name="Tian X."/>
            <person name="Salerno W."/>
            <person name="Parikh A."/>
            <person name="Feasley C.L."/>
            <person name="Dalin E."/>
            <person name="Tu H."/>
            <person name="Huang E."/>
            <person name="Barry K."/>
            <person name="Lindquist E."/>
            <person name="Shapiro H."/>
            <person name="Bruce D."/>
            <person name="Schmutz J."/>
            <person name="Salamov A."/>
            <person name="Fey P."/>
            <person name="Gaudet P."/>
            <person name="Anjard C."/>
            <person name="Babu M.M."/>
            <person name="Basu S."/>
            <person name="Bushmanova Y."/>
            <person name="van der Wel H."/>
            <person name="Katoh-Kurasawa M."/>
            <person name="Dinh C."/>
            <person name="Coutinho P.M."/>
            <person name="Saito T."/>
            <person name="Elias M."/>
            <person name="Schaap P."/>
            <person name="Kay R.R."/>
            <person name="Henrissat B."/>
            <person name="Eichinger L."/>
            <person name="Rivero F."/>
            <person name="Putnam N.H."/>
            <person name="West C.M."/>
            <person name="Loomis W.F."/>
            <person name="Chisholm R.L."/>
            <person name="Shaulsky G."/>
            <person name="Strassmann J.E."/>
            <person name="Queller D.C."/>
            <person name="Kuspa A."/>
            <person name="Grigoriev I.V."/>
        </authorList>
    </citation>
    <scope>NUCLEOTIDE SEQUENCE [LARGE SCALE GENOMIC DNA]</scope>
    <source>
        <strain evidence="2">QSDP1</strain>
    </source>
</reference>
<proteinExistence type="predicted"/>
<dbReference type="PANTHER" id="PTHR34822:SF1">
    <property type="entry name" value="GRPB FAMILY PROTEIN"/>
    <property type="match status" value="1"/>
</dbReference>
<dbReference type="OMA" id="CKEYSEL"/>
<evidence type="ECO:0000313" key="2">
    <source>
        <dbReference type="Proteomes" id="UP000001064"/>
    </source>
</evidence>
<dbReference type="eggNOG" id="ENOG502SDFF">
    <property type="taxonomic scope" value="Eukaryota"/>
</dbReference>
<name>F0ZS88_DICPU</name>
<accession>F0ZS88</accession>
<dbReference type="OrthoDB" id="630895at2759"/>
<dbReference type="PANTHER" id="PTHR34822">
    <property type="entry name" value="GRPB DOMAIN PROTEIN (AFU_ORTHOLOGUE AFUA_1G01530)"/>
    <property type="match status" value="1"/>
</dbReference>
<dbReference type="VEuPathDB" id="AmoebaDB:DICPUDRAFT_81018"/>
<dbReference type="SUPFAM" id="SSF81301">
    <property type="entry name" value="Nucleotidyltransferase"/>
    <property type="match status" value="1"/>
</dbReference>
<dbReference type="InParanoid" id="F0ZS88"/>
<organism evidence="1 2">
    <name type="scientific">Dictyostelium purpureum</name>
    <name type="common">Slime mold</name>
    <dbReference type="NCBI Taxonomy" id="5786"/>
    <lineage>
        <taxon>Eukaryota</taxon>
        <taxon>Amoebozoa</taxon>
        <taxon>Evosea</taxon>
        <taxon>Eumycetozoa</taxon>
        <taxon>Dictyostelia</taxon>
        <taxon>Dictyosteliales</taxon>
        <taxon>Dictyosteliaceae</taxon>
        <taxon>Dictyostelium</taxon>
    </lineage>
</organism>
<dbReference type="KEGG" id="dpp:DICPUDRAFT_81018"/>
<dbReference type="InterPro" id="IPR043519">
    <property type="entry name" value="NT_sf"/>
</dbReference>
<dbReference type="EMBL" id="GL871153">
    <property type="protein sequence ID" value="EGC33204.1"/>
    <property type="molecule type" value="Genomic_DNA"/>
</dbReference>
<dbReference type="RefSeq" id="XP_003290286.1">
    <property type="nucleotide sequence ID" value="XM_003290238.1"/>
</dbReference>
<dbReference type="Proteomes" id="UP000001064">
    <property type="component" value="Unassembled WGS sequence"/>
</dbReference>
<dbReference type="Pfam" id="PF04229">
    <property type="entry name" value="GrpB"/>
    <property type="match status" value="1"/>
</dbReference>
<sequence length="183" mass="21515">MEGEIEPHNINWKNEFLKFDKEIKQVLNGNDETILINLFHIGSTSIGNGLKSKPIIDMLLVVSDINKLDDQKVKESFGKIGFECMGEFGIINRRYLRKSNDRGIRICQIHSFQFDISLYDIERHLAFRDYLISNPSLCKEYSELKENLIQSSKDNIDDYCNGKDYWIKKIEKESLIWFLKNKK</sequence>
<dbReference type="GeneID" id="10504631"/>
<dbReference type="Gene3D" id="3.30.460.10">
    <property type="entry name" value="Beta Polymerase, domain 2"/>
    <property type="match status" value="1"/>
</dbReference>
<evidence type="ECO:0000313" key="1">
    <source>
        <dbReference type="EMBL" id="EGC33204.1"/>
    </source>
</evidence>
<gene>
    <name evidence="1" type="ORF">DICPUDRAFT_81018</name>
</gene>
<evidence type="ECO:0008006" key="3">
    <source>
        <dbReference type="Google" id="ProtNLM"/>
    </source>
</evidence>
<protein>
    <recommendedName>
        <fullName evidence="3">GrpB family protein</fullName>
    </recommendedName>
</protein>
<keyword evidence="2" id="KW-1185">Reference proteome</keyword>
<dbReference type="AlphaFoldDB" id="F0ZS88"/>